<reference evidence="8 9" key="1">
    <citation type="submission" date="2018-07" db="EMBL/GenBank/DDBJ databases">
        <title>Draft genome of the type strain Streptomyces armeniacus ATCC 15676.</title>
        <authorList>
            <person name="Labana P."/>
            <person name="Gosse J.T."/>
            <person name="Boddy C.N."/>
        </authorList>
    </citation>
    <scope>NUCLEOTIDE SEQUENCE [LARGE SCALE GENOMIC DNA]</scope>
    <source>
        <strain evidence="8 9">ATCC 15676</strain>
    </source>
</reference>
<keyword evidence="9" id="KW-1185">Reference proteome</keyword>
<dbReference type="PROSITE" id="PS50893">
    <property type="entry name" value="ABC_TRANSPORTER_2"/>
    <property type="match status" value="1"/>
</dbReference>
<evidence type="ECO:0000313" key="8">
    <source>
        <dbReference type="EMBL" id="AXK35964.1"/>
    </source>
</evidence>
<dbReference type="PROSITE" id="PS00211">
    <property type="entry name" value="ABC_TRANSPORTER_1"/>
    <property type="match status" value="1"/>
</dbReference>
<feature type="compositionally biased region" description="Basic residues" evidence="6">
    <location>
        <begin position="291"/>
        <end position="302"/>
    </location>
</feature>
<accession>A0A345XWE8</accession>
<feature type="compositionally biased region" description="Acidic residues" evidence="6">
    <location>
        <begin position="265"/>
        <end position="280"/>
    </location>
</feature>
<dbReference type="InterPro" id="IPR003593">
    <property type="entry name" value="AAA+_ATPase"/>
</dbReference>
<dbReference type="PANTHER" id="PTHR43820:SF4">
    <property type="entry name" value="HIGH-AFFINITY BRANCHED-CHAIN AMINO ACID TRANSPORT ATP-BINDING PROTEIN LIVF"/>
    <property type="match status" value="1"/>
</dbReference>
<dbReference type="SUPFAM" id="SSF52540">
    <property type="entry name" value="P-loop containing nucleoside triphosphate hydrolases"/>
    <property type="match status" value="1"/>
</dbReference>
<dbReference type="EMBL" id="CP031320">
    <property type="protein sequence ID" value="AXK35964.1"/>
    <property type="molecule type" value="Genomic_DNA"/>
</dbReference>
<dbReference type="InterPro" id="IPR003439">
    <property type="entry name" value="ABC_transporter-like_ATP-bd"/>
</dbReference>
<evidence type="ECO:0000256" key="5">
    <source>
        <dbReference type="ARBA" id="ARBA00022970"/>
    </source>
</evidence>
<dbReference type="RefSeq" id="WP_208882547.1">
    <property type="nucleotide sequence ID" value="NZ_CP031320.1"/>
</dbReference>
<organism evidence="8 9">
    <name type="scientific">Streptomyces armeniacus</name>
    <dbReference type="NCBI Taxonomy" id="83291"/>
    <lineage>
        <taxon>Bacteria</taxon>
        <taxon>Bacillati</taxon>
        <taxon>Actinomycetota</taxon>
        <taxon>Actinomycetes</taxon>
        <taxon>Kitasatosporales</taxon>
        <taxon>Streptomycetaceae</taxon>
        <taxon>Streptomyces</taxon>
    </lineage>
</organism>
<dbReference type="KEGG" id="sarm:DVA86_28515"/>
<gene>
    <name evidence="8" type="ORF">DVA86_28515</name>
</gene>
<sequence length="302" mass="31302">MPGSPPASRPAEAPEEPEQPGALRIERLEVTYGRAVRALRGVGLTVAAGSVVALLGANGAGKSTLLRALSGTLRLHHGAITGGTARYDGRALNGTDPVAALRAGIVQVPEGRRVFAGMTVAENLRAGSLGRRDRGTAGIRAARERVHGLFPMLAERSGQRAGLLSGGEQQMLAIGRALMGAPRLLLLDEPSLGLAPMMVERIAGVVREINAQGTSVLLVEQNAAMALELADHAYVLDIGEVRLHGPAAELARTDEVSRLYLGDSGEGEDGEDSGDGDEAEPATAHAPHTPHAPHHHPNGLVG</sequence>
<proteinExistence type="inferred from homology"/>
<dbReference type="GO" id="GO:0005524">
    <property type="term" value="F:ATP binding"/>
    <property type="evidence" value="ECO:0007669"/>
    <property type="project" value="UniProtKB-KW"/>
</dbReference>
<dbReference type="AlphaFoldDB" id="A0A345XWE8"/>
<evidence type="ECO:0000256" key="2">
    <source>
        <dbReference type="ARBA" id="ARBA00022448"/>
    </source>
</evidence>
<feature type="domain" description="ABC transporter" evidence="7">
    <location>
        <begin position="23"/>
        <end position="263"/>
    </location>
</feature>
<dbReference type="InterPro" id="IPR017871">
    <property type="entry name" value="ABC_transporter-like_CS"/>
</dbReference>
<dbReference type="Pfam" id="PF00005">
    <property type="entry name" value="ABC_tran"/>
    <property type="match status" value="1"/>
</dbReference>
<keyword evidence="4 8" id="KW-0067">ATP-binding</keyword>
<dbReference type="Proteomes" id="UP000254425">
    <property type="component" value="Chromosome"/>
</dbReference>
<protein>
    <submittedName>
        <fullName evidence="8">ABC transporter ATP-binding protein</fullName>
    </submittedName>
</protein>
<name>A0A345XWE8_9ACTN</name>
<keyword evidence="2" id="KW-0813">Transport</keyword>
<comment type="similarity">
    <text evidence="1">Belongs to the ABC transporter superfamily.</text>
</comment>
<dbReference type="Gene3D" id="3.40.50.300">
    <property type="entry name" value="P-loop containing nucleotide triphosphate hydrolases"/>
    <property type="match status" value="1"/>
</dbReference>
<dbReference type="CDD" id="cd03224">
    <property type="entry name" value="ABC_TM1139_LivF_branched"/>
    <property type="match status" value="1"/>
</dbReference>
<keyword evidence="5" id="KW-0029">Amino-acid transport</keyword>
<dbReference type="GO" id="GO:0015807">
    <property type="term" value="P:L-amino acid transport"/>
    <property type="evidence" value="ECO:0007669"/>
    <property type="project" value="TreeGrafter"/>
</dbReference>
<evidence type="ECO:0000256" key="1">
    <source>
        <dbReference type="ARBA" id="ARBA00005417"/>
    </source>
</evidence>
<evidence type="ECO:0000256" key="4">
    <source>
        <dbReference type="ARBA" id="ARBA00022840"/>
    </source>
</evidence>
<evidence type="ECO:0000256" key="3">
    <source>
        <dbReference type="ARBA" id="ARBA00022741"/>
    </source>
</evidence>
<keyword evidence="3" id="KW-0547">Nucleotide-binding</keyword>
<evidence type="ECO:0000313" key="9">
    <source>
        <dbReference type="Proteomes" id="UP000254425"/>
    </source>
</evidence>
<evidence type="ECO:0000259" key="7">
    <source>
        <dbReference type="PROSITE" id="PS50893"/>
    </source>
</evidence>
<evidence type="ECO:0000256" key="6">
    <source>
        <dbReference type="SAM" id="MobiDB-lite"/>
    </source>
</evidence>
<feature type="region of interest" description="Disordered" evidence="6">
    <location>
        <begin position="259"/>
        <end position="302"/>
    </location>
</feature>
<dbReference type="GO" id="GO:0016887">
    <property type="term" value="F:ATP hydrolysis activity"/>
    <property type="evidence" value="ECO:0007669"/>
    <property type="project" value="InterPro"/>
</dbReference>
<dbReference type="GO" id="GO:0015658">
    <property type="term" value="F:branched-chain amino acid transmembrane transporter activity"/>
    <property type="evidence" value="ECO:0007669"/>
    <property type="project" value="TreeGrafter"/>
</dbReference>
<dbReference type="InterPro" id="IPR052156">
    <property type="entry name" value="BCAA_Transport_ATP-bd_LivF"/>
</dbReference>
<dbReference type="SMART" id="SM00382">
    <property type="entry name" value="AAA"/>
    <property type="match status" value="1"/>
</dbReference>
<dbReference type="PANTHER" id="PTHR43820">
    <property type="entry name" value="HIGH-AFFINITY BRANCHED-CHAIN AMINO ACID TRANSPORT ATP-BINDING PROTEIN LIVF"/>
    <property type="match status" value="1"/>
</dbReference>
<dbReference type="InterPro" id="IPR027417">
    <property type="entry name" value="P-loop_NTPase"/>
</dbReference>
<feature type="region of interest" description="Disordered" evidence="6">
    <location>
        <begin position="1"/>
        <end position="20"/>
    </location>
</feature>